<dbReference type="AlphaFoldDB" id="A0A6P2BSC5"/>
<feature type="domain" description="Aminoglycoside phosphotransferase" evidence="1">
    <location>
        <begin position="29"/>
        <end position="247"/>
    </location>
</feature>
<dbReference type="SUPFAM" id="SSF56112">
    <property type="entry name" value="Protein kinase-like (PK-like)"/>
    <property type="match status" value="1"/>
</dbReference>
<dbReference type="GO" id="GO:0016740">
    <property type="term" value="F:transferase activity"/>
    <property type="evidence" value="ECO:0007669"/>
    <property type="project" value="UniProtKB-KW"/>
</dbReference>
<keyword evidence="2" id="KW-0808">Transferase</keyword>
<organism evidence="2 3">
    <name type="scientific">Trebonia kvetii</name>
    <dbReference type="NCBI Taxonomy" id="2480626"/>
    <lineage>
        <taxon>Bacteria</taxon>
        <taxon>Bacillati</taxon>
        <taxon>Actinomycetota</taxon>
        <taxon>Actinomycetes</taxon>
        <taxon>Streptosporangiales</taxon>
        <taxon>Treboniaceae</taxon>
        <taxon>Trebonia</taxon>
    </lineage>
</organism>
<reference evidence="2 3" key="1">
    <citation type="submission" date="2018-11" db="EMBL/GenBank/DDBJ databases">
        <title>Trebonia kvetii gen.nov., sp.nov., a novel acidophilic actinobacterium, and proposal of the new actinobacterial family Treboniaceae fam. nov.</title>
        <authorList>
            <person name="Rapoport D."/>
            <person name="Sagova-Mareckova M."/>
            <person name="Sedlacek I."/>
            <person name="Provaznik J."/>
            <person name="Kralova S."/>
            <person name="Pavlinic D."/>
            <person name="Benes V."/>
            <person name="Kopecky J."/>
        </authorList>
    </citation>
    <scope>NUCLEOTIDE SEQUENCE [LARGE SCALE GENOMIC DNA]</scope>
    <source>
        <strain evidence="2 3">15Tr583</strain>
    </source>
</reference>
<evidence type="ECO:0000313" key="3">
    <source>
        <dbReference type="Proteomes" id="UP000460272"/>
    </source>
</evidence>
<dbReference type="Gene3D" id="3.90.1200.10">
    <property type="match status" value="1"/>
</dbReference>
<dbReference type="EMBL" id="RPFW01000010">
    <property type="protein sequence ID" value="TVZ00173.1"/>
    <property type="molecule type" value="Genomic_DNA"/>
</dbReference>
<dbReference type="Proteomes" id="UP000460272">
    <property type="component" value="Unassembled WGS sequence"/>
</dbReference>
<dbReference type="PANTHER" id="PTHR21310">
    <property type="entry name" value="AMINOGLYCOSIDE PHOSPHOTRANSFERASE-RELATED-RELATED"/>
    <property type="match status" value="1"/>
</dbReference>
<protein>
    <submittedName>
        <fullName evidence="2">Aminoglycoside phosphotransferase family protein</fullName>
    </submittedName>
</protein>
<proteinExistence type="predicted"/>
<accession>A0A6P2BSC5</accession>
<dbReference type="InterPro" id="IPR002575">
    <property type="entry name" value="Aminoglycoside_PTrfase"/>
</dbReference>
<evidence type="ECO:0000259" key="1">
    <source>
        <dbReference type="Pfam" id="PF01636"/>
    </source>
</evidence>
<dbReference type="Pfam" id="PF01636">
    <property type="entry name" value="APH"/>
    <property type="match status" value="1"/>
</dbReference>
<name>A0A6P2BSC5_9ACTN</name>
<keyword evidence="3" id="KW-1185">Reference proteome</keyword>
<dbReference type="InterPro" id="IPR051678">
    <property type="entry name" value="AGP_Transferase"/>
</dbReference>
<dbReference type="OrthoDB" id="3723194at2"/>
<dbReference type="RefSeq" id="WP_145861814.1">
    <property type="nucleotide sequence ID" value="NZ_RPFW01000010.1"/>
</dbReference>
<comment type="caution">
    <text evidence="2">The sequence shown here is derived from an EMBL/GenBank/DDBJ whole genome shotgun (WGS) entry which is preliminary data.</text>
</comment>
<sequence>MNDFQQALEQACAAAGLDPGNARLLRMGSNAVYHLKAPVIARVSRPGSDIGLVRRSIAVARWLESEDYPAVRVIGVDQPVIANGYVVTFWESVADDGDQFASTPEIAAILAKLHRLTAPEDLRLPRLDPFANAAPRIDASTWLTADDRSFFTETLARLQDAYAELEFALPQGVIHGDASVGNVMRDRNGAPVLIDLDGFADGPREWDLVQTAMFCDSFGWHTRQEYEDFARIYGYDITTWPGYPVLREVREFLMVTWLIQKAAEDTQAAAEAAKRITALRTGASRMDWQPY</sequence>
<dbReference type="PANTHER" id="PTHR21310:SF40">
    <property type="entry name" value="AMINOGLYCOSIDE PHOSPHOTRANSFERASE DOMAIN-CONTAINING PROTEIN-RELATED"/>
    <property type="match status" value="1"/>
</dbReference>
<gene>
    <name evidence="2" type="ORF">EAS64_39700</name>
</gene>
<evidence type="ECO:0000313" key="2">
    <source>
        <dbReference type="EMBL" id="TVZ00173.1"/>
    </source>
</evidence>
<dbReference type="InterPro" id="IPR011009">
    <property type="entry name" value="Kinase-like_dom_sf"/>
</dbReference>